<comment type="caution">
    <text evidence="2">The sequence shown here is derived from an EMBL/GenBank/DDBJ whole genome shotgun (WGS) entry which is preliminary data.</text>
</comment>
<dbReference type="Proteomes" id="UP001249020">
    <property type="component" value="Unassembled WGS sequence"/>
</dbReference>
<dbReference type="EMBL" id="JAVRIE010000002">
    <property type="protein sequence ID" value="MDT0582480.1"/>
    <property type="molecule type" value="Genomic_DNA"/>
</dbReference>
<keyword evidence="3" id="KW-1185">Reference proteome</keyword>
<evidence type="ECO:0000313" key="3">
    <source>
        <dbReference type="Proteomes" id="UP001249020"/>
    </source>
</evidence>
<dbReference type="AlphaFoldDB" id="A0AAW8R3Q2"/>
<evidence type="ECO:0000256" key="1">
    <source>
        <dbReference type="SAM" id="Phobius"/>
    </source>
</evidence>
<dbReference type="RefSeq" id="WP_311361239.1">
    <property type="nucleotide sequence ID" value="NZ_JAVRIE010000002.1"/>
</dbReference>
<reference evidence="2 3" key="1">
    <citation type="submission" date="2023-09" db="EMBL/GenBank/DDBJ databases">
        <authorList>
            <person name="Rey-Velasco X."/>
        </authorList>
    </citation>
    <scope>NUCLEOTIDE SEQUENCE [LARGE SCALE GENOMIC DNA]</scope>
    <source>
        <strain evidence="2 3">W409</strain>
    </source>
</reference>
<keyword evidence="1" id="KW-0812">Transmembrane</keyword>
<sequence length="141" mass="16071">MKANDTKQNNQLVKFAAYIVITIFTLIFGYFKSVENNEKVNEEFSEQLFDLEGVTTRIVYFSKSTPNAEIKFESSGLPNRADSYKPEILAYVCSQPVLQKELNNGKVVVFNMSAWDREDGNFVNMRIDAERCRNASADPAH</sequence>
<proteinExistence type="predicted"/>
<accession>A0AAW8R3Q2</accession>
<protein>
    <submittedName>
        <fullName evidence="2">Uncharacterized protein</fullName>
    </submittedName>
</protein>
<keyword evidence="1" id="KW-0472">Membrane</keyword>
<gene>
    <name evidence="2" type="ORF">RM544_08005</name>
</gene>
<keyword evidence="1" id="KW-1133">Transmembrane helix</keyword>
<name>A0AAW8R3Q2_9ALTE</name>
<organism evidence="2 3">
    <name type="scientific">Brumicola blandensis</name>
    <dbReference type="NCBI Taxonomy" id="3075611"/>
    <lineage>
        <taxon>Bacteria</taxon>
        <taxon>Pseudomonadati</taxon>
        <taxon>Pseudomonadota</taxon>
        <taxon>Gammaproteobacteria</taxon>
        <taxon>Alteromonadales</taxon>
        <taxon>Alteromonadaceae</taxon>
        <taxon>Brumicola</taxon>
    </lineage>
</organism>
<evidence type="ECO:0000313" key="2">
    <source>
        <dbReference type="EMBL" id="MDT0582480.1"/>
    </source>
</evidence>
<feature type="transmembrane region" description="Helical" evidence="1">
    <location>
        <begin position="12"/>
        <end position="31"/>
    </location>
</feature>